<evidence type="ECO:0000313" key="1">
    <source>
        <dbReference type="EMBL" id="MDL4841461.1"/>
    </source>
</evidence>
<protein>
    <recommendedName>
        <fullName evidence="3">KTSC domain-containing protein</fullName>
    </recommendedName>
</protein>
<dbReference type="EMBL" id="JASTZU010000041">
    <property type="protein sequence ID" value="MDL4841461.1"/>
    <property type="molecule type" value="Genomic_DNA"/>
</dbReference>
<name>A0ABT7LA95_9BACI</name>
<reference evidence="1 2" key="1">
    <citation type="submission" date="2023-06" db="EMBL/GenBank/DDBJ databases">
        <title>Aquibacillus rhizosphaerae LR5S19.</title>
        <authorList>
            <person name="Sun J.-Q."/>
        </authorList>
    </citation>
    <scope>NUCLEOTIDE SEQUENCE [LARGE SCALE GENOMIC DNA]</scope>
    <source>
        <strain evidence="1 2">LR5S19</strain>
    </source>
</reference>
<organism evidence="1 2">
    <name type="scientific">Aquibacillus rhizosphaerae</name>
    <dbReference type="NCBI Taxonomy" id="3051431"/>
    <lineage>
        <taxon>Bacteria</taxon>
        <taxon>Bacillati</taxon>
        <taxon>Bacillota</taxon>
        <taxon>Bacilli</taxon>
        <taxon>Bacillales</taxon>
        <taxon>Bacillaceae</taxon>
        <taxon>Aquibacillus</taxon>
    </lineage>
</organism>
<comment type="caution">
    <text evidence="1">The sequence shown here is derived from an EMBL/GenBank/DDBJ whole genome shotgun (WGS) entry which is preliminary data.</text>
</comment>
<sequence>MKITTFNRNLWDLKTFNKVSYDKNNKVFVIYFYNGSEIKFFNINDEEVFQFVITIDKESFLKTNLLTNYPYIEDNSRVSKPS</sequence>
<keyword evidence="2" id="KW-1185">Reference proteome</keyword>
<dbReference type="RefSeq" id="WP_285932749.1">
    <property type="nucleotide sequence ID" value="NZ_JASTZU010000041.1"/>
</dbReference>
<accession>A0ABT7LA95</accession>
<dbReference type="Proteomes" id="UP001235343">
    <property type="component" value="Unassembled WGS sequence"/>
</dbReference>
<evidence type="ECO:0000313" key="2">
    <source>
        <dbReference type="Proteomes" id="UP001235343"/>
    </source>
</evidence>
<proteinExistence type="predicted"/>
<gene>
    <name evidence="1" type="ORF">QQS35_13520</name>
</gene>
<evidence type="ECO:0008006" key="3">
    <source>
        <dbReference type="Google" id="ProtNLM"/>
    </source>
</evidence>